<reference evidence="2 3" key="1">
    <citation type="submission" date="2023-07" db="EMBL/GenBank/DDBJ databases">
        <title>Sequencing the genomes of 1000 actinobacteria strains.</title>
        <authorList>
            <person name="Klenk H.-P."/>
        </authorList>
    </citation>
    <scope>NUCLEOTIDE SEQUENCE [LARGE SCALE GENOMIC DNA]</scope>
    <source>
        <strain evidence="2 3">DSM 44388</strain>
    </source>
</reference>
<sequence length="301" mass="33568">MSEPSIFGHIAGHPTGSVFAKREDVRQARLHRHGRRGISGNYEEGADAICLSGGYKDDRDEGDWILYTGEGGQDEKKVQVEDQKDTQGNSALKLSETMSLPIRVIRGANAKGTHSPKSGFRYDGLYIVARHSYRASSDGPMIFQFELERVPEADGESWKETSARSFALTPPIGNTKPVRTAGVIQRVVRNTEVSQWVKQAYDSTCQICGVRLEIDGKGYAEGAHIRALGKPHNGPDIPANILCLCANDHVLFDRGALYIREGWVFLTANRTKLQKLRTLKGHDIKEAFTRYHRENFAQVRD</sequence>
<keyword evidence="2" id="KW-0540">Nuclease</keyword>
<feature type="domain" description="YDG" evidence="1">
    <location>
        <begin position="8"/>
        <end position="149"/>
    </location>
</feature>
<dbReference type="PANTHER" id="PTHR14140">
    <property type="entry name" value="E3 UBIQUITIN-PROTEIN LIGASE UHRF-RELATED"/>
    <property type="match status" value="1"/>
</dbReference>
<dbReference type="InterPro" id="IPR003105">
    <property type="entry name" value="SRA_YDG"/>
</dbReference>
<dbReference type="Gene3D" id="2.30.280.10">
    <property type="entry name" value="SRA-YDG"/>
    <property type="match status" value="1"/>
</dbReference>
<gene>
    <name evidence="2" type="ORF">J2S57_003652</name>
</gene>
<dbReference type="InterPro" id="IPR045134">
    <property type="entry name" value="UHRF1/2-like"/>
</dbReference>
<protein>
    <submittedName>
        <fullName evidence="2">Restriction endonuclease</fullName>
    </submittedName>
</protein>
<keyword evidence="2" id="KW-0255">Endonuclease</keyword>
<dbReference type="GO" id="GO:0004519">
    <property type="term" value="F:endonuclease activity"/>
    <property type="evidence" value="ECO:0007669"/>
    <property type="project" value="UniProtKB-KW"/>
</dbReference>
<dbReference type="InterPro" id="IPR015947">
    <property type="entry name" value="PUA-like_sf"/>
</dbReference>
<evidence type="ECO:0000313" key="3">
    <source>
        <dbReference type="Proteomes" id="UP001235712"/>
    </source>
</evidence>
<dbReference type="InterPro" id="IPR003615">
    <property type="entry name" value="HNH_nuc"/>
</dbReference>
<keyword evidence="2" id="KW-0378">Hydrolase</keyword>
<evidence type="ECO:0000259" key="1">
    <source>
        <dbReference type="PROSITE" id="PS51015"/>
    </source>
</evidence>
<dbReference type="Pfam" id="PF02182">
    <property type="entry name" value="SAD_SRA"/>
    <property type="match status" value="1"/>
</dbReference>
<dbReference type="Proteomes" id="UP001235712">
    <property type="component" value="Unassembled WGS sequence"/>
</dbReference>
<evidence type="ECO:0000313" key="2">
    <source>
        <dbReference type="EMBL" id="MDP9827903.1"/>
    </source>
</evidence>
<comment type="caution">
    <text evidence="2">The sequence shown here is derived from an EMBL/GenBank/DDBJ whole genome shotgun (WGS) entry which is preliminary data.</text>
</comment>
<keyword evidence="3" id="KW-1185">Reference proteome</keyword>
<dbReference type="InterPro" id="IPR036987">
    <property type="entry name" value="SRA-YDG_sf"/>
</dbReference>
<organism evidence="2 3">
    <name type="scientific">Kineosporia succinea</name>
    <dbReference type="NCBI Taxonomy" id="84632"/>
    <lineage>
        <taxon>Bacteria</taxon>
        <taxon>Bacillati</taxon>
        <taxon>Actinomycetota</taxon>
        <taxon>Actinomycetes</taxon>
        <taxon>Kineosporiales</taxon>
        <taxon>Kineosporiaceae</taxon>
        <taxon>Kineosporia</taxon>
    </lineage>
</organism>
<proteinExistence type="predicted"/>
<dbReference type="PROSITE" id="PS51015">
    <property type="entry name" value="YDG"/>
    <property type="match status" value="1"/>
</dbReference>
<accession>A0ABT9P5D4</accession>
<dbReference type="RefSeq" id="WP_307244536.1">
    <property type="nucleotide sequence ID" value="NZ_JAUSQZ010000001.1"/>
</dbReference>
<dbReference type="EMBL" id="JAUSQZ010000001">
    <property type="protein sequence ID" value="MDP9827903.1"/>
    <property type="molecule type" value="Genomic_DNA"/>
</dbReference>
<dbReference type="Pfam" id="PF13391">
    <property type="entry name" value="HNH_2"/>
    <property type="match status" value="1"/>
</dbReference>
<name>A0ABT9P5D4_9ACTN</name>
<dbReference type="SUPFAM" id="SSF88697">
    <property type="entry name" value="PUA domain-like"/>
    <property type="match status" value="1"/>
</dbReference>
<dbReference type="SMART" id="SM00466">
    <property type="entry name" value="SRA"/>
    <property type="match status" value="1"/>
</dbReference>
<dbReference type="PANTHER" id="PTHR14140:SF27">
    <property type="entry name" value="OS04G0289800 PROTEIN"/>
    <property type="match status" value="1"/>
</dbReference>